<organism evidence="5 6">
    <name type="scientific">Streptomyces natalensis ATCC 27448</name>
    <dbReference type="NCBI Taxonomy" id="1240678"/>
    <lineage>
        <taxon>Bacteria</taxon>
        <taxon>Bacillati</taxon>
        <taxon>Actinomycetota</taxon>
        <taxon>Actinomycetes</taxon>
        <taxon>Kitasatosporales</taxon>
        <taxon>Streptomycetaceae</taxon>
        <taxon>Streptomyces</taxon>
    </lineage>
</organism>
<dbReference type="GO" id="GO:0016747">
    <property type="term" value="F:acyltransferase activity, transferring groups other than amino-acyl groups"/>
    <property type="evidence" value="ECO:0007669"/>
    <property type="project" value="InterPro"/>
</dbReference>
<evidence type="ECO:0000313" key="5">
    <source>
        <dbReference type="EMBL" id="KIZ14863.1"/>
    </source>
</evidence>
<accession>A0A0D7CF99</accession>
<dbReference type="Proteomes" id="UP000032458">
    <property type="component" value="Unassembled WGS sequence"/>
</dbReference>
<evidence type="ECO:0000256" key="3">
    <source>
        <dbReference type="ARBA" id="ARBA00038502"/>
    </source>
</evidence>
<evidence type="ECO:0000256" key="1">
    <source>
        <dbReference type="ARBA" id="ARBA00022679"/>
    </source>
</evidence>
<dbReference type="PATRIC" id="fig|1240678.4.peg.6593"/>
<dbReference type="InterPro" id="IPR051531">
    <property type="entry name" value="N-acetyltransferase"/>
</dbReference>
<keyword evidence="6" id="KW-1185">Reference proteome</keyword>
<gene>
    <name evidence="5" type="ORF">SNA_30805</name>
</gene>
<name>A0A0D7CF99_9ACTN</name>
<feature type="domain" description="N-acetyltransferase" evidence="4">
    <location>
        <begin position="11"/>
        <end position="173"/>
    </location>
</feature>
<sequence length="192" mass="21156">MHPVDIAGPRLKLRELTRDDVDAVHAIYGDAEATRHLSFEPRTREQVEEIVSRSMASADEQPRTEYALAVVRPDEGDLVGFSRLALDPHAQNAATIGFALRPDTWGAALGAETVHLMCALAFNHLDLHRIWAARAPLNAASAKTLLRAGMTEEGRIREHVFVRGAWRDSVTYSILDHEWRAAGAFAAIGDRG</sequence>
<dbReference type="Pfam" id="PF13302">
    <property type="entry name" value="Acetyltransf_3"/>
    <property type="match status" value="1"/>
</dbReference>
<dbReference type="EMBL" id="JRKI01000045">
    <property type="protein sequence ID" value="KIZ14863.1"/>
    <property type="molecule type" value="Genomic_DNA"/>
</dbReference>
<evidence type="ECO:0000259" key="4">
    <source>
        <dbReference type="PROSITE" id="PS51186"/>
    </source>
</evidence>
<dbReference type="InterPro" id="IPR016181">
    <property type="entry name" value="Acyl_CoA_acyltransferase"/>
</dbReference>
<dbReference type="RefSeq" id="WP_030066001.1">
    <property type="nucleotide sequence ID" value="NZ_JRKI01000045.1"/>
</dbReference>
<dbReference type="PROSITE" id="PS51186">
    <property type="entry name" value="GNAT"/>
    <property type="match status" value="1"/>
</dbReference>
<dbReference type="InterPro" id="IPR000182">
    <property type="entry name" value="GNAT_dom"/>
</dbReference>
<reference evidence="5 6" key="1">
    <citation type="submission" date="2014-09" db="EMBL/GenBank/DDBJ databases">
        <title>Draft genome sequence of Streptomyces natalensis ATCC 27448, producer of the antifungal pimaricin.</title>
        <authorList>
            <person name="Mendes M.V."/>
            <person name="Beites T."/>
            <person name="Pires S."/>
            <person name="Santos C.L."/>
            <person name="Moradas-Ferreira P."/>
        </authorList>
    </citation>
    <scope>NUCLEOTIDE SEQUENCE [LARGE SCALE GENOMIC DNA]</scope>
    <source>
        <strain evidence="5 6">ATCC 27448</strain>
    </source>
</reference>
<keyword evidence="2" id="KW-0012">Acyltransferase</keyword>
<dbReference type="PANTHER" id="PTHR43792">
    <property type="entry name" value="GNAT FAMILY, PUTATIVE (AFU_ORTHOLOGUE AFUA_3G00765)-RELATED-RELATED"/>
    <property type="match status" value="1"/>
</dbReference>
<comment type="similarity">
    <text evidence="3">Belongs to the acetyltransferase family. RimJ subfamily.</text>
</comment>
<keyword evidence="1 5" id="KW-0808">Transferase</keyword>
<dbReference type="Gene3D" id="3.40.630.30">
    <property type="match status" value="1"/>
</dbReference>
<dbReference type="SUPFAM" id="SSF55729">
    <property type="entry name" value="Acyl-CoA N-acyltransferases (Nat)"/>
    <property type="match status" value="1"/>
</dbReference>
<proteinExistence type="inferred from homology"/>
<dbReference type="AlphaFoldDB" id="A0A0D7CF99"/>
<evidence type="ECO:0000256" key="2">
    <source>
        <dbReference type="ARBA" id="ARBA00023315"/>
    </source>
</evidence>
<protein>
    <submittedName>
        <fullName evidence="5">Acetyltransferase</fullName>
    </submittedName>
</protein>
<dbReference type="PANTHER" id="PTHR43792:SF8">
    <property type="entry name" value="[RIBOSOMAL PROTEIN US5]-ALANINE N-ACETYLTRANSFERASE"/>
    <property type="match status" value="1"/>
</dbReference>
<evidence type="ECO:0000313" key="6">
    <source>
        <dbReference type="Proteomes" id="UP000032458"/>
    </source>
</evidence>
<comment type="caution">
    <text evidence="5">The sequence shown here is derived from an EMBL/GenBank/DDBJ whole genome shotgun (WGS) entry which is preliminary data.</text>
</comment>